<gene>
    <name evidence="2" type="ORF">COHA_001148</name>
</gene>
<sequence>MARSSTALLALCFCAAAAVAAAAVAPAPNCAATAAGVPGGWQTTESVPDEVYSAMLVSLVENNSTIVWVPCDDPAVTLEQACSQVVAGSNYQVVAQLVCPAPSNSSIQVEAVVYVPLPVNNEEPEVTSLQVLNVDGSPVSPPEVVV</sequence>
<feature type="chain" id="PRO_5042129010" description="Cystatin domain-containing protein" evidence="1">
    <location>
        <begin position="23"/>
        <end position="146"/>
    </location>
</feature>
<reference evidence="2" key="1">
    <citation type="submission" date="2020-11" db="EMBL/GenBank/DDBJ databases">
        <title>Chlorella ohadii genome sequencing and assembly.</title>
        <authorList>
            <person name="Murik O."/>
            <person name="Treves H."/>
            <person name="Kedem I."/>
            <person name="Shotland Y."/>
            <person name="Kaplan A."/>
        </authorList>
    </citation>
    <scope>NUCLEOTIDE SEQUENCE</scope>
    <source>
        <strain evidence="2">1</strain>
    </source>
</reference>
<comment type="caution">
    <text evidence="2">The sequence shown here is derived from an EMBL/GenBank/DDBJ whole genome shotgun (WGS) entry which is preliminary data.</text>
</comment>
<protein>
    <recommendedName>
        <fullName evidence="4">Cystatin domain-containing protein</fullName>
    </recommendedName>
</protein>
<name>A0AAD5DYC6_9CHLO</name>
<evidence type="ECO:0000313" key="2">
    <source>
        <dbReference type="EMBL" id="KAI7845306.1"/>
    </source>
</evidence>
<keyword evidence="3" id="KW-1185">Reference proteome</keyword>
<keyword evidence="1" id="KW-0732">Signal</keyword>
<evidence type="ECO:0008006" key="4">
    <source>
        <dbReference type="Google" id="ProtNLM"/>
    </source>
</evidence>
<proteinExistence type="predicted"/>
<organism evidence="2 3">
    <name type="scientific">Chlorella ohadii</name>
    <dbReference type="NCBI Taxonomy" id="2649997"/>
    <lineage>
        <taxon>Eukaryota</taxon>
        <taxon>Viridiplantae</taxon>
        <taxon>Chlorophyta</taxon>
        <taxon>core chlorophytes</taxon>
        <taxon>Trebouxiophyceae</taxon>
        <taxon>Chlorellales</taxon>
        <taxon>Chlorellaceae</taxon>
        <taxon>Chlorella clade</taxon>
        <taxon>Chlorella</taxon>
    </lineage>
</organism>
<dbReference type="EMBL" id="JADXDR010000019">
    <property type="protein sequence ID" value="KAI7845306.1"/>
    <property type="molecule type" value="Genomic_DNA"/>
</dbReference>
<evidence type="ECO:0000313" key="3">
    <source>
        <dbReference type="Proteomes" id="UP001205105"/>
    </source>
</evidence>
<accession>A0AAD5DYC6</accession>
<dbReference type="Proteomes" id="UP001205105">
    <property type="component" value="Unassembled WGS sequence"/>
</dbReference>
<feature type="signal peptide" evidence="1">
    <location>
        <begin position="1"/>
        <end position="22"/>
    </location>
</feature>
<evidence type="ECO:0000256" key="1">
    <source>
        <dbReference type="SAM" id="SignalP"/>
    </source>
</evidence>
<dbReference type="AlphaFoldDB" id="A0AAD5DYC6"/>